<evidence type="ECO:0000256" key="4">
    <source>
        <dbReference type="ARBA" id="ARBA00023235"/>
    </source>
</evidence>
<dbReference type="PANTHER" id="PTHR21600">
    <property type="entry name" value="MITOCHONDRIAL RNA PSEUDOURIDINE SYNTHASE"/>
    <property type="match status" value="1"/>
</dbReference>
<accession>A0A7E4W037</accession>
<evidence type="ECO:0000256" key="1">
    <source>
        <dbReference type="ARBA" id="ARBA00001166"/>
    </source>
</evidence>
<evidence type="ECO:0000256" key="3">
    <source>
        <dbReference type="ARBA" id="ARBA00010876"/>
    </source>
</evidence>
<feature type="region of interest" description="Disordered" evidence="8">
    <location>
        <begin position="1"/>
        <end position="108"/>
    </location>
</feature>
<name>A0A7E4W037_PANRE</name>
<evidence type="ECO:0000313" key="10">
    <source>
        <dbReference type="Proteomes" id="UP000492821"/>
    </source>
</evidence>
<dbReference type="InterPro" id="IPR020103">
    <property type="entry name" value="PsdUridine_synth_cat_dom_sf"/>
</dbReference>
<dbReference type="InterPro" id="IPR050188">
    <property type="entry name" value="RluA_PseudoU_synthase"/>
</dbReference>
<dbReference type="CDD" id="cd02869">
    <property type="entry name" value="PseudoU_synth_RluA_like"/>
    <property type="match status" value="1"/>
</dbReference>
<comment type="catalytic activity">
    <reaction evidence="5">
        <text>a uridine in tRNA = a pseudouridine in tRNA</text>
        <dbReference type="Rhea" id="RHEA:54572"/>
        <dbReference type="Rhea" id="RHEA-COMP:13339"/>
        <dbReference type="Rhea" id="RHEA-COMP:13934"/>
        <dbReference type="ChEBI" id="CHEBI:65314"/>
        <dbReference type="ChEBI" id="CHEBI:65315"/>
    </reaction>
</comment>
<evidence type="ECO:0000259" key="9">
    <source>
        <dbReference type="Pfam" id="PF00849"/>
    </source>
</evidence>
<dbReference type="InterPro" id="IPR006145">
    <property type="entry name" value="PsdUridine_synth_RsuA/RluA"/>
</dbReference>
<protein>
    <recommendedName>
        <fullName evidence="6">Pseudouridylate synthase RPUSD4, mitochondrial</fullName>
    </recommendedName>
    <alternativeName>
        <fullName evidence="7">RNA pseudouridylate synthase domain-containing protein 4</fullName>
    </alternativeName>
</protein>
<dbReference type="Proteomes" id="UP000492821">
    <property type="component" value="Unassembled WGS sequence"/>
</dbReference>
<feature type="compositionally biased region" description="Basic and acidic residues" evidence="8">
    <location>
        <begin position="25"/>
        <end position="36"/>
    </location>
</feature>
<organism evidence="10 11">
    <name type="scientific">Panagrellus redivivus</name>
    <name type="common">Microworm</name>
    <dbReference type="NCBI Taxonomy" id="6233"/>
    <lineage>
        <taxon>Eukaryota</taxon>
        <taxon>Metazoa</taxon>
        <taxon>Ecdysozoa</taxon>
        <taxon>Nematoda</taxon>
        <taxon>Chromadorea</taxon>
        <taxon>Rhabditida</taxon>
        <taxon>Tylenchina</taxon>
        <taxon>Panagrolaimomorpha</taxon>
        <taxon>Panagrolaimoidea</taxon>
        <taxon>Panagrolaimidae</taxon>
        <taxon>Panagrellus</taxon>
    </lineage>
</organism>
<dbReference type="AlphaFoldDB" id="A0A7E4W037"/>
<comment type="catalytic activity">
    <reaction evidence="2">
        <text>uridine in 5S rRNA = pseudouridine in 5S rRNA</text>
        <dbReference type="Rhea" id="RHEA:47036"/>
        <dbReference type="Rhea" id="RHEA-COMP:11730"/>
        <dbReference type="Rhea" id="RHEA-COMP:11731"/>
        <dbReference type="ChEBI" id="CHEBI:65314"/>
        <dbReference type="ChEBI" id="CHEBI:65315"/>
    </reaction>
</comment>
<keyword evidence="10" id="KW-1185">Reference proteome</keyword>
<dbReference type="SUPFAM" id="SSF55120">
    <property type="entry name" value="Pseudouridine synthase"/>
    <property type="match status" value="1"/>
</dbReference>
<evidence type="ECO:0000256" key="5">
    <source>
        <dbReference type="ARBA" id="ARBA00036943"/>
    </source>
</evidence>
<feature type="domain" description="Pseudouridine synthase RsuA/RluA-like" evidence="9">
    <location>
        <begin position="196"/>
        <end position="354"/>
    </location>
</feature>
<dbReference type="Pfam" id="PF00849">
    <property type="entry name" value="PseudoU_synth_2"/>
    <property type="match status" value="1"/>
</dbReference>
<comment type="catalytic activity">
    <reaction evidence="1">
        <text>a uridine in mRNA = a pseudouridine in mRNA</text>
        <dbReference type="Rhea" id="RHEA:56644"/>
        <dbReference type="Rhea" id="RHEA-COMP:14658"/>
        <dbReference type="Rhea" id="RHEA-COMP:14659"/>
        <dbReference type="ChEBI" id="CHEBI:65314"/>
        <dbReference type="ChEBI" id="CHEBI:65315"/>
    </reaction>
</comment>
<dbReference type="GO" id="GO:0009982">
    <property type="term" value="F:pseudouridine synthase activity"/>
    <property type="evidence" value="ECO:0007669"/>
    <property type="project" value="InterPro"/>
</dbReference>
<evidence type="ECO:0000256" key="7">
    <source>
        <dbReference type="ARBA" id="ARBA00041563"/>
    </source>
</evidence>
<reference evidence="10" key="1">
    <citation type="journal article" date="2013" name="Genetics">
        <title>The draft genome and transcriptome of Panagrellus redivivus are shaped by the harsh demands of a free-living lifestyle.</title>
        <authorList>
            <person name="Srinivasan J."/>
            <person name="Dillman A.R."/>
            <person name="Macchietto M.G."/>
            <person name="Heikkinen L."/>
            <person name="Lakso M."/>
            <person name="Fracchia K.M."/>
            <person name="Antoshechkin I."/>
            <person name="Mortazavi A."/>
            <person name="Wong G."/>
            <person name="Sternberg P.W."/>
        </authorList>
    </citation>
    <scope>NUCLEOTIDE SEQUENCE [LARGE SCALE GENOMIC DNA]</scope>
    <source>
        <strain evidence="10">MT8872</strain>
    </source>
</reference>
<sequence length="440" mass="50033">MASDDFFGIQYQPSTATGAPTAEKPQPKPEKGRLTPEKQSGTEFLDSAFFPEIASRSREEVSGNIAQNVVEPDDPYADYFKKTDGPPRQQKHVPASENASPSLIDSDDPYADYFTKTDGPIKPKTPKIPTNVNEELTEPRNIGQKRVPIIRAVQLEYAPITGLDSITAMIEPVWKYTPSQLINMMAERVVYENDELIAFDKPYQMAYSGAKKTQAQVDRILQDLKKVVAPNAERLYLVRALDKASTGILLFAKTVEAQKRYLAMMSDGKLNFEYRTIVKGVPKERNAVISIPLWKHLKGQDFEMRPLIDDHPRKERIFYRSTEYDVLTRNTELACSYLRVTPMKEVPHQVRSHLGFGIGCPILGDHKYNKFGTRLPQKLSDGILKQLEIKKNETKKLPFFLHCRQVDIPLNASGQRFATVKAPTPEFFQFVLRRLSLLRK</sequence>
<comment type="similarity">
    <text evidence="3">Belongs to the pseudouridine synthase RluA family.</text>
</comment>
<evidence type="ECO:0000256" key="2">
    <source>
        <dbReference type="ARBA" id="ARBA00001896"/>
    </source>
</evidence>
<dbReference type="GO" id="GO:0003723">
    <property type="term" value="F:RNA binding"/>
    <property type="evidence" value="ECO:0007669"/>
    <property type="project" value="InterPro"/>
</dbReference>
<evidence type="ECO:0000313" key="11">
    <source>
        <dbReference type="WBParaSite" id="Pan_g4512.t1"/>
    </source>
</evidence>
<dbReference type="GO" id="GO:0001522">
    <property type="term" value="P:pseudouridine synthesis"/>
    <property type="evidence" value="ECO:0007669"/>
    <property type="project" value="InterPro"/>
</dbReference>
<keyword evidence="4" id="KW-0413">Isomerase</keyword>
<dbReference type="Gene3D" id="3.30.2350.10">
    <property type="entry name" value="Pseudouridine synthase"/>
    <property type="match status" value="1"/>
</dbReference>
<dbReference type="WBParaSite" id="Pan_g4512.t1">
    <property type="protein sequence ID" value="Pan_g4512.t1"/>
    <property type="gene ID" value="Pan_g4512"/>
</dbReference>
<evidence type="ECO:0000256" key="8">
    <source>
        <dbReference type="SAM" id="MobiDB-lite"/>
    </source>
</evidence>
<dbReference type="PANTHER" id="PTHR21600:SF83">
    <property type="entry name" value="PSEUDOURIDYLATE SYNTHASE RPUSD4, MITOCHONDRIAL"/>
    <property type="match status" value="1"/>
</dbReference>
<reference evidence="11" key="2">
    <citation type="submission" date="2020-10" db="UniProtKB">
        <authorList>
            <consortium name="WormBaseParasite"/>
        </authorList>
    </citation>
    <scope>IDENTIFICATION</scope>
</reference>
<evidence type="ECO:0000256" key="6">
    <source>
        <dbReference type="ARBA" id="ARBA00039953"/>
    </source>
</evidence>
<proteinExistence type="inferred from homology"/>